<gene>
    <name evidence="1" type="ORF">H2B03_08315</name>
</gene>
<name>A0AC60W0A8_9ARCH</name>
<accession>A0AC60W0A8</accession>
<proteinExistence type="predicted"/>
<dbReference type="EMBL" id="JACEMZ010000081">
    <property type="protein sequence ID" value="MBA4453147.1"/>
    <property type="molecule type" value="Genomic_DNA"/>
</dbReference>
<sequence>MFTKSKTEPAKPLEVLIIDDNEQITKMISSFLDMSNHECTVVNDGKEGLELIKTNQFDSIILDLAMPEFDGYEILNTLSKEDPDQLSKVIILTASSIPIETVKKFKELGISSCLQKPVDIDQLLSKITSVAE</sequence>
<evidence type="ECO:0000313" key="1">
    <source>
        <dbReference type="EMBL" id="MBA4453147.1"/>
    </source>
</evidence>
<reference evidence="1 2" key="1">
    <citation type="journal article" date="2020" name="Appl. Environ. Microbiol.">
        <title>Genomic Characteristics of a Novel Species of Ammonia-Oxidizing Archaea from the Jiulong River Estuary.</title>
        <authorList>
            <person name="Zou D."/>
            <person name="Wan R."/>
            <person name="Han L."/>
            <person name="Xu M.N."/>
            <person name="Liu Y."/>
            <person name="Liu H."/>
            <person name="Kao S.J."/>
            <person name="Li M."/>
        </authorList>
    </citation>
    <scope>NUCLEOTIDE SEQUENCE [LARGE SCALE GENOMIC DNA]</scope>
    <source>
        <strain evidence="1">W1bin1</strain>
    </source>
</reference>
<evidence type="ECO:0000313" key="2">
    <source>
        <dbReference type="Proteomes" id="UP000559653"/>
    </source>
</evidence>
<protein>
    <submittedName>
        <fullName evidence="1">Response regulator transcription factor</fullName>
    </submittedName>
</protein>
<comment type="caution">
    <text evidence="1">The sequence shown here is derived from an EMBL/GenBank/DDBJ whole genome shotgun (WGS) entry which is preliminary data.</text>
</comment>
<organism evidence="1 2">
    <name type="scientific">Candidatus Nitrosomaritimum aestuariumsis</name>
    <dbReference type="NCBI Taxonomy" id="3342354"/>
    <lineage>
        <taxon>Archaea</taxon>
        <taxon>Nitrososphaerota</taxon>
        <taxon>Nitrososphaeria</taxon>
        <taxon>Nitrosopumilales</taxon>
        <taxon>Nitrosopumilaceae</taxon>
        <taxon>Candidatus Nitrosomaritimum</taxon>
    </lineage>
</organism>
<dbReference type="Proteomes" id="UP000559653">
    <property type="component" value="Unassembled WGS sequence"/>
</dbReference>